<feature type="transmembrane region" description="Helical" evidence="2">
    <location>
        <begin position="88"/>
        <end position="109"/>
    </location>
</feature>
<organism evidence="3 4">
    <name type="scientific">Streptomyces cinerochromogenes</name>
    <dbReference type="NCBI Taxonomy" id="66422"/>
    <lineage>
        <taxon>Bacteria</taxon>
        <taxon>Bacillati</taxon>
        <taxon>Actinomycetota</taxon>
        <taxon>Actinomycetes</taxon>
        <taxon>Kitasatosporales</taxon>
        <taxon>Streptomycetaceae</taxon>
        <taxon>Streptomyces</taxon>
    </lineage>
</organism>
<evidence type="ECO:0000313" key="4">
    <source>
        <dbReference type="Proteomes" id="UP001604267"/>
    </source>
</evidence>
<dbReference type="EMBL" id="JBICYV010000012">
    <property type="protein sequence ID" value="MFG3013668.1"/>
    <property type="molecule type" value="Genomic_DNA"/>
</dbReference>
<name>A0ABW7B8Z3_9ACTN</name>
<sequence>MAIGVTWLWVLLLVPIAAMPSPLTLGPLVAAMAFVGPVWNVVVVGYQYKVIPDHTLGRIKSIVLLVSWGAIPVGSLIAGGLLDRTGPRAAVPALPGLALLAALIASLSPGPRAGSGPRRGIAEPGGRAAGPEPPGCRRSGRRRRELSADQPVGEVCRLDQVLPGRVSRTERDRPVSATVCRCRW</sequence>
<feature type="region of interest" description="Disordered" evidence="1">
    <location>
        <begin position="111"/>
        <end position="149"/>
    </location>
</feature>
<feature type="transmembrane region" description="Helical" evidence="2">
    <location>
        <begin position="28"/>
        <end position="50"/>
    </location>
</feature>
<evidence type="ECO:0000313" key="3">
    <source>
        <dbReference type="EMBL" id="MFG3013668.1"/>
    </source>
</evidence>
<keyword evidence="4" id="KW-1185">Reference proteome</keyword>
<dbReference type="RefSeq" id="WP_392819622.1">
    <property type="nucleotide sequence ID" value="NZ_JBICYV010000012.1"/>
</dbReference>
<comment type="caution">
    <text evidence="3">The sequence shown here is derived from an EMBL/GenBank/DDBJ whole genome shotgun (WGS) entry which is preliminary data.</text>
</comment>
<protein>
    <recommendedName>
        <fullName evidence="5">MFS transporter</fullName>
    </recommendedName>
</protein>
<dbReference type="InterPro" id="IPR036259">
    <property type="entry name" value="MFS_trans_sf"/>
</dbReference>
<evidence type="ECO:0000256" key="2">
    <source>
        <dbReference type="SAM" id="Phobius"/>
    </source>
</evidence>
<keyword evidence="2" id="KW-0472">Membrane</keyword>
<accession>A0ABW7B8Z3</accession>
<evidence type="ECO:0008006" key="5">
    <source>
        <dbReference type="Google" id="ProtNLM"/>
    </source>
</evidence>
<feature type="compositionally biased region" description="Low complexity" evidence="1">
    <location>
        <begin position="111"/>
        <end position="130"/>
    </location>
</feature>
<dbReference type="Proteomes" id="UP001604267">
    <property type="component" value="Unassembled WGS sequence"/>
</dbReference>
<reference evidence="3 4" key="1">
    <citation type="submission" date="2024-10" db="EMBL/GenBank/DDBJ databases">
        <title>The Natural Products Discovery Center: Release of the First 8490 Sequenced Strains for Exploring Actinobacteria Biosynthetic Diversity.</title>
        <authorList>
            <person name="Kalkreuter E."/>
            <person name="Kautsar S.A."/>
            <person name="Yang D."/>
            <person name="Bader C.D."/>
            <person name="Teijaro C.N."/>
            <person name="Fluegel L."/>
            <person name="Davis C.M."/>
            <person name="Simpson J.R."/>
            <person name="Lauterbach L."/>
            <person name="Steele A.D."/>
            <person name="Gui C."/>
            <person name="Meng S."/>
            <person name="Li G."/>
            <person name="Viehrig K."/>
            <person name="Ye F."/>
            <person name="Su P."/>
            <person name="Kiefer A.F."/>
            <person name="Nichols A."/>
            <person name="Cepeda A.J."/>
            <person name="Yan W."/>
            <person name="Fan B."/>
            <person name="Jiang Y."/>
            <person name="Adhikari A."/>
            <person name="Zheng C.-J."/>
            <person name="Schuster L."/>
            <person name="Cowan T.M."/>
            <person name="Smanski M.J."/>
            <person name="Chevrette M.G."/>
            <person name="De Carvalho L.P.S."/>
            <person name="Shen B."/>
        </authorList>
    </citation>
    <scope>NUCLEOTIDE SEQUENCE [LARGE SCALE GENOMIC DNA]</scope>
    <source>
        <strain evidence="3 4">NPDC048320</strain>
    </source>
</reference>
<keyword evidence="2" id="KW-1133">Transmembrane helix</keyword>
<gene>
    <name evidence="3" type="ORF">ACGFZB_25110</name>
</gene>
<keyword evidence="2" id="KW-0812">Transmembrane</keyword>
<dbReference type="SUPFAM" id="SSF103473">
    <property type="entry name" value="MFS general substrate transporter"/>
    <property type="match status" value="1"/>
</dbReference>
<feature type="transmembrane region" description="Helical" evidence="2">
    <location>
        <begin position="62"/>
        <end position="82"/>
    </location>
</feature>
<proteinExistence type="predicted"/>
<evidence type="ECO:0000256" key="1">
    <source>
        <dbReference type="SAM" id="MobiDB-lite"/>
    </source>
</evidence>